<dbReference type="InterPro" id="IPR036013">
    <property type="entry name" value="Band_7/SPFH_dom_sf"/>
</dbReference>
<dbReference type="PANTHER" id="PTHR13806:SF46">
    <property type="entry name" value="FLOTILLIN-1-RELATED"/>
    <property type="match status" value="1"/>
</dbReference>
<gene>
    <name evidence="7" type="ORF">QQS35_11745</name>
</gene>
<dbReference type="Pfam" id="PF15975">
    <property type="entry name" value="Flot"/>
    <property type="match status" value="1"/>
</dbReference>
<evidence type="ECO:0000256" key="4">
    <source>
        <dbReference type="SAM" id="Coils"/>
    </source>
</evidence>
<feature type="coiled-coil region" evidence="4">
    <location>
        <begin position="284"/>
        <end position="311"/>
    </location>
</feature>
<dbReference type="InterPro" id="IPR027705">
    <property type="entry name" value="Flotillin_fam"/>
</dbReference>
<dbReference type="InterPro" id="IPR031905">
    <property type="entry name" value="Flotillin_C"/>
</dbReference>
<dbReference type="SUPFAM" id="SSF117892">
    <property type="entry name" value="Band 7/SPFH domain"/>
    <property type="match status" value="1"/>
</dbReference>
<accession>A0ABT7L5J5</accession>
<name>A0ABT7L5J5_9BACI</name>
<sequence>MDIIIIIGVIVAVILAFAILFAARYKTVGADDAMIVTGSFLGGKNVYKVDDSSGIKIVRGGGAFIIPIFQQSEKISLRSHSLDISTPNVYTENGVPVMADGTAIIKVQSTTEGIATAGEQFLGKDDSELRKEAQEVLEGHLRAILGTMTVEEIYKNRERFAQEVQTQAAVDLKKMGLQIVSFTIKDVQDENGYLEALGKPRISEVKRDAQIAEANAMRDARIQKAQAEREGKSAELLSETQIAESTKDKELKIAAYKREQDTAKAEADMAYKLQGAKSEQQVKQEEMQVQLVEKNKQIEIDEREVVRKQRQYEAEISKKAEAERYAAEQKAEADKVTRVKSAEAEAEKIRLDGEAEAEAIRLKGFAEAEAKEKLADAMAKYGEAAILEMIINMLPEFAGKIAEPIGSIDKVTVVDNGNGDGDGATRMSNYVTKLMSQLPETLRDVSGVDLKGMLDNVAAKNESKIKESLSNSIHTKQDNNTGDID</sequence>
<comment type="similarity">
    <text evidence="2">Belongs to the band 7/mec-2 family. Flotillin subfamily.</text>
</comment>
<evidence type="ECO:0000256" key="5">
    <source>
        <dbReference type="SAM" id="MobiDB-lite"/>
    </source>
</evidence>
<dbReference type="InterPro" id="IPR001107">
    <property type="entry name" value="Band_7"/>
</dbReference>
<reference evidence="7 8" key="1">
    <citation type="submission" date="2023-06" db="EMBL/GenBank/DDBJ databases">
        <title>Aquibacillus rhizosphaerae LR5S19.</title>
        <authorList>
            <person name="Sun J.-Q."/>
        </authorList>
    </citation>
    <scope>NUCLEOTIDE SEQUENCE [LARGE SCALE GENOMIC DNA]</scope>
    <source>
        <strain evidence="7 8">LR5S19</strain>
    </source>
</reference>
<evidence type="ECO:0000256" key="1">
    <source>
        <dbReference type="ARBA" id="ARBA00004370"/>
    </source>
</evidence>
<keyword evidence="3" id="KW-0472">Membrane</keyword>
<dbReference type="CDD" id="cd03399">
    <property type="entry name" value="SPFH_flotillin"/>
    <property type="match status" value="1"/>
</dbReference>
<dbReference type="Pfam" id="PF01145">
    <property type="entry name" value="Band_7"/>
    <property type="match status" value="1"/>
</dbReference>
<evidence type="ECO:0000256" key="3">
    <source>
        <dbReference type="ARBA" id="ARBA00023136"/>
    </source>
</evidence>
<evidence type="ECO:0000313" key="8">
    <source>
        <dbReference type="Proteomes" id="UP001235343"/>
    </source>
</evidence>
<protein>
    <submittedName>
        <fullName evidence="7">Flotillin family protein</fullName>
    </submittedName>
</protein>
<dbReference type="Gene3D" id="3.30.479.30">
    <property type="entry name" value="Band 7 domain"/>
    <property type="match status" value="1"/>
</dbReference>
<dbReference type="SMART" id="SM00244">
    <property type="entry name" value="PHB"/>
    <property type="match status" value="1"/>
</dbReference>
<feature type="domain" description="Band 7" evidence="6">
    <location>
        <begin position="23"/>
        <end position="201"/>
    </location>
</feature>
<dbReference type="Proteomes" id="UP001235343">
    <property type="component" value="Unassembled WGS sequence"/>
</dbReference>
<comment type="caution">
    <text evidence="7">The sequence shown here is derived from an EMBL/GenBank/DDBJ whole genome shotgun (WGS) entry which is preliminary data.</text>
</comment>
<dbReference type="PANTHER" id="PTHR13806">
    <property type="entry name" value="FLOTILLIN-RELATED"/>
    <property type="match status" value="1"/>
</dbReference>
<evidence type="ECO:0000313" key="7">
    <source>
        <dbReference type="EMBL" id="MDL4841125.1"/>
    </source>
</evidence>
<dbReference type="EMBL" id="JASTZU010000037">
    <property type="protein sequence ID" value="MDL4841125.1"/>
    <property type="molecule type" value="Genomic_DNA"/>
</dbReference>
<comment type="subcellular location">
    <subcellularLocation>
        <location evidence="1">Membrane</location>
    </subcellularLocation>
</comment>
<keyword evidence="8" id="KW-1185">Reference proteome</keyword>
<evidence type="ECO:0000259" key="6">
    <source>
        <dbReference type="SMART" id="SM00244"/>
    </source>
</evidence>
<evidence type="ECO:0000256" key="2">
    <source>
        <dbReference type="ARBA" id="ARBA00007161"/>
    </source>
</evidence>
<feature type="region of interest" description="Disordered" evidence="5">
    <location>
        <begin position="465"/>
        <end position="485"/>
    </location>
</feature>
<organism evidence="7 8">
    <name type="scientific">Aquibacillus rhizosphaerae</name>
    <dbReference type="NCBI Taxonomy" id="3051431"/>
    <lineage>
        <taxon>Bacteria</taxon>
        <taxon>Bacillati</taxon>
        <taxon>Bacillota</taxon>
        <taxon>Bacilli</taxon>
        <taxon>Bacillales</taxon>
        <taxon>Bacillaceae</taxon>
        <taxon>Aquibacillus</taxon>
    </lineage>
</organism>
<feature type="compositionally biased region" description="Polar residues" evidence="5">
    <location>
        <begin position="468"/>
        <end position="485"/>
    </location>
</feature>
<keyword evidence="4" id="KW-0175">Coiled coil</keyword>
<proteinExistence type="inferred from homology"/>